<evidence type="ECO:0000313" key="3">
    <source>
        <dbReference type="Proteomes" id="UP001362999"/>
    </source>
</evidence>
<organism evidence="2 3">
    <name type="scientific">Favolaschia claudopus</name>
    <dbReference type="NCBI Taxonomy" id="2862362"/>
    <lineage>
        <taxon>Eukaryota</taxon>
        <taxon>Fungi</taxon>
        <taxon>Dikarya</taxon>
        <taxon>Basidiomycota</taxon>
        <taxon>Agaricomycotina</taxon>
        <taxon>Agaricomycetes</taxon>
        <taxon>Agaricomycetidae</taxon>
        <taxon>Agaricales</taxon>
        <taxon>Marasmiineae</taxon>
        <taxon>Mycenaceae</taxon>
        <taxon>Favolaschia</taxon>
    </lineage>
</organism>
<gene>
    <name evidence="2" type="ORF">R3P38DRAFT_2911053</name>
</gene>
<reference evidence="2 3" key="1">
    <citation type="journal article" date="2024" name="J Genomics">
        <title>Draft genome sequencing and assembly of Favolaschia claudopus CIRM-BRFM 2984 isolated from oak limbs.</title>
        <authorList>
            <person name="Navarro D."/>
            <person name="Drula E."/>
            <person name="Chaduli D."/>
            <person name="Cazenave R."/>
            <person name="Ahrendt S."/>
            <person name="Wang J."/>
            <person name="Lipzen A."/>
            <person name="Daum C."/>
            <person name="Barry K."/>
            <person name="Grigoriev I.V."/>
            <person name="Favel A."/>
            <person name="Rosso M.N."/>
            <person name="Martin F."/>
        </authorList>
    </citation>
    <scope>NUCLEOTIDE SEQUENCE [LARGE SCALE GENOMIC DNA]</scope>
    <source>
        <strain evidence="2 3">CIRM-BRFM 2984</strain>
    </source>
</reference>
<evidence type="ECO:0000313" key="2">
    <source>
        <dbReference type="EMBL" id="KAK7036224.1"/>
    </source>
</evidence>
<protein>
    <submittedName>
        <fullName evidence="2">Uncharacterized protein</fullName>
    </submittedName>
</protein>
<dbReference type="AlphaFoldDB" id="A0AAW0CA72"/>
<dbReference type="EMBL" id="JAWWNJ010000019">
    <property type="protein sequence ID" value="KAK7036224.1"/>
    <property type="molecule type" value="Genomic_DNA"/>
</dbReference>
<name>A0AAW0CA72_9AGAR</name>
<sequence length="120" mass="12969">MFPASIAFVSTMILSLSLPFTVSPSYVSRQPTDTPGRNSSLYRSQGNWDCIPLKAGAAFEDGICNNISTKKFKSLVFASPDDECLSFPNPDCQVGEGVAHEFFLGNSDTLLDGIESFSCN</sequence>
<proteinExistence type="predicted"/>
<dbReference type="Proteomes" id="UP001362999">
    <property type="component" value="Unassembled WGS sequence"/>
</dbReference>
<comment type="caution">
    <text evidence="2">The sequence shown here is derived from an EMBL/GenBank/DDBJ whole genome shotgun (WGS) entry which is preliminary data.</text>
</comment>
<accession>A0AAW0CA72</accession>
<evidence type="ECO:0000256" key="1">
    <source>
        <dbReference type="SAM" id="SignalP"/>
    </source>
</evidence>
<feature type="chain" id="PRO_5043519286" evidence="1">
    <location>
        <begin position="20"/>
        <end position="120"/>
    </location>
</feature>
<feature type="signal peptide" evidence="1">
    <location>
        <begin position="1"/>
        <end position="19"/>
    </location>
</feature>
<keyword evidence="1" id="KW-0732">Signal</keyword>
<keyword evidence="3" id="KW-1185">Reference proteome</keyword>